<keyword evidence="5" id="KW-0479">Metal-binding</keyword>
<dbReference type="InterPro" id="IPR041805">
    <property type="entry name" value="ASMase/PPN1_MPP"/>
</dbReference>
<dbReference type="RefSeq" id="XP_022343647.1">
    <property type="nucleotide sequence ID" value="XM_022487939.1"/>
</dbReference>
<dbReference type="SUPFAM" id="SSF56300">
    <property type="entry name" value="Metallo-dependent phosphatases"/>
    <property type="match status" value="1"/>
</dbReference>
<dbReference type="GO" id="GO:0046872">
    <property type="term" value="F:metal ion binding"/>
    <property type="evidence" value="ECO:0007669"/>
    <property type="project" value="UniProtKB-KW"/>
</dbReference>
<evidence type="ECO:0000256" key="4">
    <source>
        <dbReference type="ARBA" id="ARBA00022525"/>
    </source>
</evidence>
<comment type="subcellular location">
    <subcellularLocation>
        <location evidence="2">Secreted</location>
    </subcellularLocation>
</comment>
<evidence type="ECO:0000256" key="9">
    <source>
        <dbReference type="ARBA" id="ARBA00023180"/>
    </source>
</evidence>
<evidence type="ECO:0000259" key="11">
    <source>
        <dbReference type="Pfam" id="PF00149"/>
    </source>
</evidence>
<evidence type="ECO:0000256" key="7">
    <source>
        <dbReference type="ARBA" id="ARBA00022801"/>
    </source>
</evidence>
<dbReference type="InterPro" id="IPR029052">
    <property type="entry name" value="Metallo-depent_PP-like"/>
</dbReference>
<dbReference type="KEGG" id="cvn:111136815"/>
<comment type="cofactor">
    <cofactor evidence="1">
        <name>Zn(2+)</name>
        <dbReference type="ChEBI" id="CHEBI:29105"/>
    </cofactor>
</comment>
<evidence type="ECO:0000256" key="2">
    <source>
        <dbReference type="ARBA" id="ARBA00004613"/>
    </source>
</evidence>
<evidence type="ECO:0000256" key="1">
    <source>
        <dbReference type="ARBA" id="ARBA00001947"/>
    </source>
</evidence>
<evidence type="ECO:0000256" key="10">
    <source>
        <dbReference type="SAM" id="SignalP"/>
    </source>
</evidence>
<dbReference type="PANTHER" id="PTHR10340:SF57">
    <property type="entry name" value="METALLOPHOS DOMAIN-CONTAINING PROTEIN"/>
    <property type="match status" value="1"/>
</dbReference>
<dbReference type="Proteomes" id="UP000694844">
    <property type="component" value="Chromosome 5"/>
</dbReference>
<keyword evidence="6 10" id="KW-0732">Signal</keyword>
<keyword evidence="13" id="KW-1185">Reference proteome</keyword>
<keyword evidence="7" id="KW-0378">Hydrolase</keyword>
<keyword evidence="4" id="KW-0964">Secreted</keyword>
<dbReference type="AlphaFoldDB" id="A0A8B8EUP1"/>
<dbReference type="OrthoDB" id="348678at2759"/>
<protein>
    <submittedName>
        <fullName evidence="14">Acid sphingomyelinase-like phosphodiesterase 3b</fullName>
    </submittedName>
</protein>
<evidence type="ECO:0000256" key="6">
    <source>
        <dbReference type="ARBA" id="ARBA00022729"/>
    </source>
</evidence>
<feature type="signal peptide" evidence="10">
    <location>
        <begin position="1"/>
        <end position="32"/>
    </location>
</feature>
<sequence>MHVIPRILSKMAFPTLCALFLLSLTRISVCTSEGWILHVTDFHWDRTYTNRDLSCNGLVNTHGLYGDYWCDSPFSLIDVTIKAMKNATQGKDVDFMLWTGDSVLHTADENLSIDNNVGILTNLTNQLQQTFPTMDVYATYGNHDYYPNNQYPPHNNEIYNRTLEHWRNWINDSAQETNFLKGAYYTVKTKYGLRILALNTNLYYTSDKVTANMSDPADQFVWMESVLKQSRRNHEMVLVTGHVPPGVAAEGGNTWFYQHFNTRMVHILQQYSDVIIGLHFGHEHADTFRIFYGHSGQPEMALYIAPSVTPWRYKTSSATGPKHNPSFRLIKYDRTTGRHLDLVQYYMDLPESNKQNRPIWAIAYTATTDMGIPDLSPRSMDNFATRTKNPNGPEFQNHLKWRNANAEVMPCDALCHSLIYCNYMKLHEHEYKTCLRDTQQYTASILGKRK</sequence>
<keyword evidence="9" id="KW-0325">Glycoprotein</keyword>
<dbReference type="Gene3D" id="3.60.21.10">
    <property type="match status" value="1"/>
</dbReference>
<dbReference type="PANTHER" id="PTHR10340">
    <property type="entry name" value="SPHINGOMYELIN PHOSPHODIESTERASE"/>
    <property type="match status" value="1"/>
</dbReference>
<dbReference type="GO" id="GO:0008081">
    <property type="term" value="F:phosphoric diester hydrolase activity"/>
    <property type="evidence" value="ECO:0007669"/>
    <property type="project" value="TreeGrafter"/>
</dbReference>
<feature type="domain" description="Calcineurin-like phosphoesterase" evidence="11">
    <location>
        <begin position="36"/>
        <end position="285"/>
    </location>
</feature>
<evidence type="ECO:0000313" key="14">
    <source>
        <dbReference type="RefSeq" id="XP_022343647.1"/>
    </source>
</evidence>
<dbReference type="InterPro" id="IPR004843">
    <property type="entry name" value="Calcineurin-like_PHP"/>
</dbReference>
<comment type="similarity">
    <text evidence="3">Belongs to the acid sphingomyelinase family.</text>
</comment>
<gene>
    <name evidence="14" type="primary">LOC111136815</name>
</gene>
<accession>A0A8B8EUP1</accession>
<dbReference type="Pfam" id="PF00149">
    <property type="entry name" value="Metallophos"/>
    <property type="match status" value="1"/>
</dbReference>
<evidence type="ECO:0000259" key="12">
    <source>
        <dbReference type="Pfam" id="PF19272"/>
    </source>
</evidence>
<dbReference type="CDD" id="cd00842">
    <property type="entry name" value="MPP_ASMase"/>
    <property type="match status" value="1"/>
</dbReference>
<name>A0A8B8EUP1_CRAVI</name>
<evidence type="ECO:0000256" key="5">
    <source>
        <dbReference type="ARBA" id="ARBA00022723"/>
    </source>
</evidence>
<feature type="domain" description="Sphingomyelin phosphodiesterase C-terminal" evidence="12">
    <location>
        <begin position="300"/>
        <end position="439"/>
    </location>
</feature>
<keyword evidence="8" id="KW-0862">Zinc</keyword>
<proteinExistence type="inferred from homology"/>
<dbReference type="GeneID" id="111136815"/>
<evidence type="ECO:0000256" key="8">
    <source>
        <dbReference type="ARBA" id="ARBA00022833"/>
    </source>
</evidence>
<evidence type="ECO:0000256" key="3">
    <source>
        <dbReference type="ARBA" id="ARBA00008234"/>
    </source>
</evidence>
<dbReference type="InterPro" id="IPR045473">
    <property type="entry name" value="ASM_C"/>
</dbReference>
<organism evidence="13 14">
    <name type="scientific">Crassostrea virginica</name>
    <name type="common">Eastern oyster</name>
    <dbReference type="NCBI Taxonomy" id="6565"/>
    <lineage>
        <taxon>Eukaryota</taxon>
        <taxon>Metazoa</taxon>
        <taxon>Spiralia</taxon>
        <taxon>Lophotrochozoa</taxon>
        <taxon>Mollusca</taxon>
        <taxon>Bivalvia</taxon>
        <taxon>Autobranchia</taxon>
        <taxon>Pteriomorphia</taxon>
        <taxon>Ostreida</taxon>
        <taxon>Ostreoidea</taxon>
        <taxon>Ostreidae</taxon>
        <taxon>Crassostrea</taxon>
    </lineage>
</organism>
<evidence type="ECO:0000313" key="13">
    <source>
        <dbReference type="Proteomes" id="UP000694844"/>
    </source>
</evidence>
<reference evidence="14" key="1">
    <citation type="submission" date="2025-08" db="UniProtKB">
        <authorList>
            <consortium name="RefSeq"/>
        </authorList>
    </citation>
    <scope>IDENTIFICATION</scope>
    <source>
        <tissue evidence="14">Whole sample</tissue>
    </source>
</reference>
<dbReference type="GO" id="GO:0005615">
    <property type="term" value="C:extracellular space"/>
    <property type="evidence" value="ECO:0007669"/>
    <property type="project" value="TreeGrafter"/>
</dbReference>
<feature type="chain" id="PRO_5034143898" evidence="10">
    <location>
        <begin position="33"/>
        <end position="450"/>
    </location>
</feature>
<dbReference type="Pfam" id="PF19272">
    <property type="entry name" value="ASMase_C"/>
    <property type="match status" value="1"/>
</dbReference>